<proteinExistence type="predicted"/>
<accession>A0AAV7MXT7</accession>
<evidence type="ECO:0000313" key="1">
    <source>
        <dbReference type="EMBL" id="KAJ1108546.1"/>
    </source>
</evidence>
<comment type="caution">
    <text evidence="1">The sequence shown here is derived from an EMBL/GenBank/DDBJ whole genome shotgun (WGS) entry which is preliminary data.</text>
</comment>
<dbReference type="AlphaFoldDB" id="A0AAV7MXT7"/>
<evidence type="ECO:0000313" key="2">
    <source>
        <dbReference type="Proteomes" id="UP001066276"/>
    </source>
</evidence>
<keyword evidence="2" id="KW-1185">Reference proteome</keyword>
<dbReference type="EMBL" id="JANPWB010000013">
    <property type="protein sequence ID" value="KAJ1108546.1"/>
    <property type="molecule type" value="Genomic_DNA"/>
</dbReference>
<name>A0AAV7MXT7_PLEWA</name>
<reference evidence="1" key="1">
    <citation type="journal article" date="2022" name="bioRxiv">
        <title>Sequencing and chromosome-scale assembly of the giantPleurodeles waltlgenome.</title>
        <authorList>
            <person name="Brown T."/>
            <person name="Elewa A."/>
            <person name="Iarovenko S."/>
            <person name="Subramanian E."/>
            <person name="Araus A.J."/>
            <person name="Petzold A."/>
            <person name="Susuki M."/>
            <person name="Suzuki K.-i.T."/>
            <person name="Hayashi T."/>
            <person name="Toyoda A."/>
            <person name="Oliveira C."/>
            <person name="Osipova E."/>
            <person name="Leigh N.D."/>
            <person name="Simon A."/>
            <person name="Yun M.H."/>
        </authorList>
    </citation>
    <scope>NUCLEOTIDE SEQUENCE</scope>
    <source>
        <strain evidence="1">20211129_DDA</strain>
        <tissue evidence="1">Liver</tissue>
    </source>
</reference>
<gene>
    <name evidence="1" type="ORF">NDU88_005922</name>
</gene>
<sequence>MVGQRASTWGDLKWDYTTTQHAYESLVETRDHLVQELLVTTETPTIVAIHQGITLHREETRCDSRRARAATRKLYWRICKIAKTRSKISEMLSTVNTQEAVLESDLASIKGQSVAHEAQLTDTKWKLEEFENRQSRNNLMILRTEKGAEGSIVRAQLELNVLIRPITVNDITEVERETEIIGKISGYHLNKGETEIECTKEIHMIDERRVDSAMYLEILITAKVENMMETAKVENMMETAKVENMMETAKVENMMELNSGKTLTSQEGTNED</sequence>
<protein>
    <submittedName>
        <fullName evidence="1">Uncharacterized protein</fullName>
    </submittedName>
</protein>
<dbReference type="Proteomes" id="UP001066276">
    <property type="component" value="Chromosome 9"/>
</dbReference>
<organism evidence="1 2">
    <name type="scientific">Pleurodeles waltl</name>
    <name type="common">Iberian ribbed newt</name>
    <dbReference type="NCBI Taxonomy" id="8319"/>
    <lineage>
        <taxon>Eukaryota</taxon>
        <taxon>Metazoa</taxon>
        <taxon>Chordata</taxon>
        <taxon>Craniata</taxon>
        <taxon>Vertebrata</taxon>
        <taxon>Euteleostomi</taxon>
        <taxon>Amphibia</taxon>
        <taxon>Batrachia</taxon>
        <taxon>Caudata</taxon>
        <taxon>Salamandroidea</taxon>
        <taxon>Salamandridae</taxon>
        <taxon>Pleurodelinae</taxon>
        <taxon>Pleurodeles</taxon>
    </lineage>
</organism>